<dbReference type="InterPro" id="IPR004837">
    <property type="entry name" value="NaCa_Exmemb"/>
</dbReference>
<keyword evidence="6 7" id="KW-0472">Membrane</keyword>
<comment type="caution">
    <text evidence="9">The sequence shown here is derived from an EMBL/GenBank/DDBJ whole genome shotgun (WGS) entry which is preliminary data.</text>
</comment>
<feature type="transmembrane region" description="Helical" evidence="7">
    <location>
        <begin position="382"/>
        <end position="404"/>
    </location>
</feature>
<evidence type="ECO:0000256" key="1">
    <source>
        <dbReference type="ARBA" id="ARBA00004127"/>
    </source>
</evidence>
<feature type="transmembrane region" description="Helical" evidence="7">
    <location>
        <begin position="500"/>
        <end position="522"/>
    </location>
</feature>
<feature type="domain" description="Sodium/calcium exchanger membrane region" evidence="8">
    <location>
        <begin position="357"/>
        <end position="520"/>
    </location>
</feature>
<dbReference type="GO" id="GO:0030001">
    <property type="term" value="P:metal ion transport"/>
    <property type="evidence" value="ECO:0007669"/>
    <property type="project" value="TreeGrafter"/>
</dbReference>
<dbReference type="GO" id="GO:0016020">
    <property type="term" value="C:membrane"/>
    <property type="evidence" value="ECO:0007669"/>
    <property type="project" value="InterPro"/>
</dbReference>
<accession>A0AAP0BTK6</accession>
<comment type="subcellular location">
    <subcellularLocation>
        <location evidence="1">Endomembrane system</location>
        <topology evidence="1">Multi-pass membrane protein</topology>
    </subcellularLocation>
</comment>
<feature type="domain" description="Sodium/calcium exchanger membrane region" evidence="8">
    <location>
        <begin position="40"/>
        <end position="210"/>
    </location>
</feature>
<evidence type="ECO:0000259" key="8">
    <source>
        <dbReference type="Pfam" id="PF01699"/>
    </source>
</evidence>
<keyword evidence="5" id="KW-0406">Ion transport</keyword>
<proteinExistence type="predicted"/>
<dbReference type="InterPro" id="IPR051171">
    <property type="entry name" value="CaCA"/>
</dbReference>
<feature type="transmembrane region" description="Helical" evidence="7">
    <location>
        <begin position="355"/>
        <end position="375"/>
    </location>
</feature>
<evidence type="ECO:0000256" key="5">
    <source>
        <dbReference type="ARBA" id="ARBA00023065"/>
    </source>
</evidence>
<dbReference type="Pfam" id="PF01699">
    <property type="entry name" value="Na_Ca_ex"/>
    <property type="match status" value="2"/>
</dbReference>
<dbReference type="GO" id="GO:0055085">
    <property type="term" value="P:transmembrane transport"/>
    <property type="evidence" value="ECO:0007669"/>
    <property type="project" value="InterPro"/>
</dbReference>
<dbReference type="PANTHER" id="PTHR11878:SF65">
    <property type="entry name" value="NA_CA-EXCHANGE PROTEIN, ISOFORM G"/>
    <property type="match status" value="1"/>
</dbReference>
<sequence length="528" mass="59664">MLILEEVGMEERNSVFLHGKYSLLHNEVFLFRVRVFLYFSALGYCFIGLSVITARFFRSMEKIVKQTREITKIDPYTNTKVIEHERVWNYAIADISLLAFGTSFPQISLATIDAIRNIGQLNAGGLGPSTLVGSAAFDLFPIHAVCVIAPKMGELKKISDIGVWLVELFWSFWAYIWLYIILEVWSPKVITIWEASLTVVQFFLLLLHAYAQDKRWLYLSIPINSGERPEEWVPREDTLFKPNGREYEDVSTHQESKDFNDIVDIFSIHSDNGKGTFYHNVPDSELEESSTAVFGDENTPKSSNFVSIWSQQFVEALKLESIESNIYLRSAHILWRLLLLPWRLLFAFVPPCEIAHGWIAFIFSLIFISGIAYLVTILTDLISFVTGINPYVIAFTALAAGTSWPDLVASKIAAERQITADSAIANITCSNSVNIYIGIGIPWLIDTSYNFVAYRQPLYILNAAGLSFSLLVFFATSACCVTVLVLRRLVLGAELGGPRLYAWITAAYFILLWLVFVILSSLKIANFI</sequence>
<keyword evidence="3 7" id="KW-0812">Transmembrane</keyword>
<evidence type="ECO:0000313" key="10">
    <source>
        <dbReference type="Proteomes" id="UP001418222"/>
    </source>
</evidence>
<keyword evidence="2" id="KW-0813">Transport</keyword>
<feature type="transmembrane region" description="Helical" evidence="7">
    <location>
        <begin position="161"/>
        <end position="180"/>
    </location>
</feature>
<name>A0AAP0BTK6_9ASPA</name>
<dbReference type="Proteomes" id="UP001418222">
    <property type="component" value="Unassembled WGS sequence"/>
</dbReference>
<gene>
    <name evidence="9" type="primary">MHX</name>
    <name evidence="9" type="ORF">KSP39_PZI003488</name>
</gene>
<dbReference type="PANTHER" id="PTHR11878">
    <property type="entry name" value="SODIUM/CALCIUM EXCHANGER"/>
    <property type="match status" value="1"/>
</dbReference>
<dbReference type="GO" id="GO:0012505">
    <property type="term" value="C:endomembrane system"/>
    <property type="evidence" value="ECO:0007669"/>
    <property type="project" value="UniProtKB-SubCell"/>
</dbReference>
<protein>
    <submittedName>
        <fullName evidence="9">Magnesium/proton exchanger</fullName>
    </submittedName>
</protein>
<evidence type="ECO:0000313" key="9">
    <source>
        <dbReference type="EMBL" id="KAK8950798.1"/>
    </source>
</evidence>
<feature type="transmembrane region" description="Helical" evidence="7">
    <location>
        <begin position="424"/>
        <end position="445"/>
    </location>
</feature>
<evidence type="ECO:0000256" key="6">
    <source>
        <dbReference type="ARBA" id="ARBA00023136"/>
    </source>
</evidence>
<dbReference type="AlphaFoldDB" id="A0AAP0BTK6"/>
<keyword evidence="4 7" id="KW-1133">Transmembrane helix</keyword>
<feature type="transmembrane region" description="Helical" evidence="7">
    <location>
        <begin position="457"/>
        <end position="485"/>
    </location>
</feature>
<feature type="transmembrane region" description="Helical" evidence="7">
    <location>
        <begin position="333"/>
        <end position="349"/>
    </location>
</feature>
<feature type="transmembrane region" description="Helical" evidence="7">
    <location>
        <begin position="35"/>
        <end position="57"/>
    </location>
</feature>
<evidence type="ECO:0000256" key="7">
    <source>
        <dbReference type="SAM" id="Phobius"/>
    </source>
</evidence>
<dbReference type="Gene3D" id="1.20.1420.30">
    <property type="entry name" value="NCX, central ion-binding region"/>
    <property type="match status" value="2"/>
</dbReference>
<feature type="transmembrane region" description="Helical" evidence="7">
    <location>
        <begin position="192"/>
        <end position="211"/>
    </location>
</feature>
<organism evidence="9 10">
    <name type="scientific">Platanthera zijinensis</name>
    <dbReference type="NCBI Taxonomy" id="2320716"/>
    <lineage>
        <taxon>Eukaryota</taxon>
        <taxon>Viridiplantae</taxon>
        <taxon>Streptophyta</taxon>
        <taxon>Embryophyta</taxon>
        <taxon>Tracheophyta</taxon>
        <taxon>Spermatophyta</taxon>
        <taxon>Magnoliopsida</taxon>
        <taxon>Liliopsida</taxon>
        <taxon>Asparagales</taxon>
        <taxon>Orchidaceae</taxon>
        <taxon>Orchidoideae</taxon>
        <taxon>Orchideae</taxon>
        <taxon>Orchidinae</taxon>
        <taxon>Platanthera</taxon>
    </lineage>
</organism>
<evidence type="ECO:0000256" key="3">
    <source>
        <dbReference type="ARBA" id="ARBA00022692"/>
    </source>
</evidence>
<keyword evidence="10" id="KW-1185">Reference proteome</keyword>
<dbReference type="EMBL" id="JBBWWQ010000003">
    <property type="protein sequence ID" value="KAK8950798.1"/>
    <property type="molecule type" value="Genomic_DNA"/>
</dbReference>
<evidence type="ECO:0000256" key="4">
    <source>
        <dbReference type="ARBA" id="ARBA00022989"/>
    </source>
</evidence>
<dbReference type="InterPro" id="IPR044880">
    <property type="entry name" value="NCX_ion-bd_dom_sf"/>
</dbReference>
<reference evidence="9 10" key="1">
    <citation type="journal article" date="2022" name="Nat. Plants">
        <title>Genomes of leafy and leafless Platanthera orchids illuminate the evolution of mycoheterotrophy.</title>
        <authorList>
            <person name="Li M.H."/>
            <person name="Liu K.W."/>
            <person name="Li Z."/>
            <person name="Lu H.C."/>
            <person name="Ye Q.L."/>
            <person name="Zhang D."/>
            <person name="Wang J.Y."/>
            <person name="Li Y.F."/>
            <person name="Zhong Z.M."/>
            <person name="Liu X."/>
            <person name="Yu X."/>
            <person name="Liu D.K."/>
            <person name="Tu X.D."/>
            <person name="Liu B."/>
            <person name="Hao Y."/>
            <person name="Liao X.Y."/>
            <person name="Jiang Y.T."/>
            <person name="Sun W.H."/>
            <person name="Chen J."/>
            <person name="Chen Y.Q."/>
            <person name="Ai Y."/>
            <person name="Zhai J.W."/>
            <person name="Wu S.S."/>
            <person name="Zhou Z."/>
            <person name="Hsiao Y.Y."/>
            <person name="Wu W.L."/>
            <person name="Chen Y.Y."/>
            <person name="Lin Y.F."/>
            <person name="Hsu J.L."/>
            <person name="Li C.Y."/>
            <person name="Wang Z.W."/>
            <person name="Zhao X."/>
            <person name="Zhong W.Y."/>
            <person name="Ma X.K."/>
            <person name="Ma L."/>
            <person name="Huang J."/>
            <person name="Chen G.Z."/>
            <person name="Huang M.Z."/>
            <person name="Huang L."/>
            <person name="Peng D.H."/>
            <person name="Luo Y.B."/>
            <person name="Zou S.Q."/>
            <person name="Chen S.P."/>
            <person name="Lan S."/>
            <person name="Tsai W.C."/>
            <person name="Van de Peer Y."/>
            <person name="Liu Z.J."/>
        </authorList>
    </citation>
    <scope>NUCLEOTIDE SEQUENCE [LARGE SCALE GENOMIC DNA]</scope>
    <source>
        <strain evidence="9">Lor287</strain>
    </source>
</reference>
<evidence type="ECO:0000256" key="2">
    <source>
        <dbReference type="ARBA" id="ARBA00022448"/>
    </source>
</evidence>